<dbReference type="Pfam" id="PF04783">
    <property type="entry name" value="DUF630"/>
    <property type="match status" value="1"/>
</dbReference>
<keyword evidence="5" id="KW-1185">Reference proteome</keyword>
<dbReference type="Proteomes" id="UP001190926">
    <property type="component" value="Unassembled WGS sequence"/>
</dbReference>
<dbReference type="Pfam" id="PF04782">
    <property type="entry name" value="DUF632"/>
    <property type="match status" value="1"/>
</dbReference>
<feature type="domain" description="DUF632" evidence="2">
    <location>
        <begin position="263"/>
        <end position="565"/>
    </location>
</feature>
<proteinExistence type="predicted"/>
<feature type="region of interest" description="Disordered" evidence="1">
    <location>
        <begin position="96"/>
        <end position="146"/>
    </location>
</feature>
<feature type="domain" description="DUF630" evidence="3">
    <location>
        <begin position="41"/>
        <end position="99"/>
    </location>
</feature>
<accession>A0AAD4JC64</accession>
<feature type="compositionally biased region" description="Pro residues" evidence="1">
    <location>
        <begin position="113"/>
        <end position="130"/>
    </location>
</feature>
<name>A0AAD4JC64_PERFH</name>
<gene>
    <name evidence="4" type="ORF">C2S53_010046</name>
</gene>
<dbReference type="EMBL" id="SDAM02000093">
    <property type="protein sequence ID" value="KAH6830704.1"/>
    <property type="molecule type" value="Genomic_DNA"/>
</dbReference>
<evidence type="ECO:0000256" key="1">
    <source>
        <dbReference type="SAM" id="MobiDB-lite"/>
    </source>
</evidence>
<dbReference type="InterPro" id="IPR006867">
    <property type="entry name" value="DUF632"/>
</dbReference>
<comment type="caution">
    <text evidence="4">The sequence shown here is derived from an EMBL/GenBank/DDBJ whole genome shotgun (WGS) entry which is preliminary data.</text>
</comment>
<dbReference type="AlphaFoldDB" id="A0AAD4JC64"/>
<sequence length="701" mass="79835">MCYVEFLEYFALSLVTAEGLKAQRCAKICWFLYLYLDFGNMGCVASRIDKEERVRMCKERKRLMKLLLRYRKEFADAQIAYLRSLRNTGVTLRQFTEPESLEIEETSSGVGFPPSPPPPLPPSPPPPPTFSPDLRKFEDKAPETQSAVEEIIEIDEESGHTPPPPVPSSSWEYWDVFGSASVHCGKSSGTVEQGEEENWEDTNTEFIGEEDGEAVFAVDDEDNLLSQKHQMTEFLDDNSSMMSWHTKDTADMAMVVWRGKKSLTGIIKNLDEYFLKASAVVKDIAVFIDMNAGGTFLYQSIKENKRKRSSSAKVFSALNWTWSSKSLHSSRETGDVFGSGEPCKPGAHCITLEKLYSEEQKLYKDVKEEEIAKVEYGRKSLLLHKQDEEHDWTKAEKTRSTFESLQSYISSLQESIGRSSSTILTFINKELHPQLITLASGLMHMWQTMHNSHQVQNHISQQLNHLTDQQTVEPTTESQRQAAGQLKTEVMSWYHSFCKLVKYQREYVRTLCKWTELTNYIEGADSCQSESSAVHALLDKWHQALDKLPDKMVSEAIKSLLSAVHSIISQQQQECDLRKRSEKLGRKLERELTFLAEVEMKFAGNLFVEDANPVVVSKHPLTIRRAKVEALQSLVDDEKAKYLDSVKMTRAMITNNLQTSLPKLFQALTVYSSAYSHSFEAILSYTTMSEFDDMQTTTSEI</sequence>
<dbReference type="PANTHER" id="PTHR21450">
    <property type="entry name" value="PROTEIN ALTERED PHOSPHATE STARVATION RESPONSE 1"/>
    <property type="match status" value="1"/>
</dbReference>
<feature type="region of interest" description="Disordered" evidence="1">
    <location>
        <begin position="153"/>
        <end position="172"/>
    </location>
</feature>
<reference evidence="4 5" key="1">
    <citation type="journal article" date="2021" name="Nat. Commun.">
        <title>Incipient diploidization of the medicinal plant Perilla within 10,000 years.</title>
        <authorList>
            <person name="Zhang Y."/>
            <person name="Shen Q."/>
            <person name="Leng L."/>
            <person name="Zhang D."/>
            <person name="Chen S."/>
            <person name="Shi Y."/>
            <person name="Ning Z."/>
            <person name="Chen S."/>
        </authorList>
    </citation>
    <scope>NUCLEOTIDE SEQUENCE [LARGE SCALE GENOMIC DNA]</scope>
    <source>
        <strain evidence="5">cv. PC099</strain>
    </source>
</reference>
<protein>
    <recommendedName>
        <fullName evidence="6">DUF632 domain-containing protein</fullName>
    </recommendedName>
</protein>
<evidence type="ECO:0000259" key="2">
    <source>
        <dbReference type="Pfam" id="PF04782"/>
    </source>
</evidence>
<evidence type="ECO:0000259" key="3">
    <source>
        <dbReference type="Pfam" id="PF04783"/>
    </source>
</evidence>
<dbReference type="PANTHER" id="PTHR21450:SF21">
    <property type="entry name" value="REDUCTASE SUBUNIT C, PUTATIVE (DUF630 AND DUF632)-RELATED"/>
    <property type="match status" value="1"/>
</dbReference>
<organism evidence="4 5">
    <name type="scientific">Perilla frutescens var. hirtella</name>
    <name type="common">Perilla citriodora</name>
    <name type="synonym">Perilla setoyensis</name>
    <dbReference type="NCBI Taxonomy" id="608512"/>
    <lineage>
        <taxon>Eukaryota</taxon>
        <taxon>Viridiplantae</taxon>
        <taxon>Streptophyta</taxon>
        <taxon>Embryophyta</taxon>
        <taxon>Tracheophyta</taxon>
        <taxon>Spermatophyta</taxon>
        <taxon>Magnoliopsida</taxon>
        <taxon>eudicotyledons</taxon>
        <taxon>Gunneridae</taxon>
        <taxon>Pentapetalae</taxon>
        <taxon>asterids</taxon>
        <taxon>lamiids</taxon>
        <taxon>Lamiales</taxon>
        <taxon>Lamiaceae</taxon>
        <taxon>Nepetoideae</taxon>
        <taxon>Elsholtzieae</taxon>
        <taxon>Perilla</taxon>
    </lineage>
</organism>
<evidence type="ECO:0000313" key="5">
    <source>
        <dbReference type="Proteomes" id="UP001190926"/>
    </source>
</evidence>
<evidence type="ECO:0008006" key="6">
    <source>
        <dbReference type="Google" id="ProtNLM"/>
    </source>
</evidence>
<evidence type="ECO:0000313" key="4">
    <source>
        <dbReference type="EMBL" id="KAH6830704.1"/>
    </source>
</evidence>
<dbReference type="InterPro" id="IPR006868">
    <property type="entry name" value="DUF630"/>
</dbReference>
<feature type="compositionally biased region" description="Basic and acidic residues" evidence="1">
    <location>
        <begin position="133"/>
        <end position="142"/>
    </location>
</feature>